<name>A0A1D3JSQ5_PSEVE</name>
<sequence>MNEKTISTVMWCLLAFAVLVPIVVLAVYGIKLGPVSSQTTDWGSFGSVMGGAFTLLSALATIATLLHLYGQQKKAEVRQNAKDIENEKAQKNHDNVVKKQISALTFEQYLKHQSAFLERINKMELGFKSKILFSNPEKLYRDIFPNNSPSYCSYTTELAEGDDKSLGFISNINEVCEKINYYLGYHPDNTDIYKLVSHLYELQEKLAITYQEKEKEGDVFFAGQKIGLNIYDVYSLILDIQKAVNFVMFFSGRKEIALERKFLILLGDSIYRKILEDERIGKIIHIYNEIPEVPKLYEICDFLCENNITLMNSYNKVKLLFVSREMVMQLKNKKYLNEVLGEVEKDISSNGDRIKNRDGLERIKDLLLELRSGSHDQDGSV</sequence>
<protein>
    <recommendedName>
        <fullName evidence="4">Phage abortive infection protein</fullName>
    </recommendedName>
</protein>
<evidence type="ECO:0008006" key="4">
    <source>
        <dbReference type="Google" id="ProtNLM"/>
    </source>
</evidence>
<keyword evidence="1" id="KW-1133">Transmembrane helix</keyword>
<organism evidence="2 3">
    <name type="scientific">Pseudomonas veronii 1YdBTEX2</name>
    <dbReference type="NCBI Taxonomy" id="1295141"/>
    <lineage>
        <taxon>Bacteria</taxon>
        <taxon>Pseudomonadati</taxon>
        <taxon>Pseudomonadota</taxon>
        <taxon>Gammaproteobacteria</taxon>
        <taxon>Pseudomonadales</taxon>
        <taxon>Pseudomonadaceae</taxon>
        <taxon>Pseudomonas</taxon>
    </lineage>
</organism>
<keyword evidence="1" id="KW-0812">Transmembrane</keyword>
<feature type="transmembrane region" description="Helical" evidence="1">
    <location>
        <begin position="9"/>
        <end position="30"/>
    </location>
</feature>
<feature type="transmembrane region" description="Helical" evidence="1">
    <location>
        <begin position="42"/>
        <end position="69"/>
    </location>
</feature>
<evidence type="ECO:0000256" key="1">
    <source>
        <dbReference type="SAM" id="Phobius"/>
    </source>
</evidence>
<dbReference type="EMBL" id="LT599583">
    <property type="protein sequence ID" value="SBW78991.1"/>
    <property type="molecule type" value="Genomic_DNA"/>
</dbReference>
<dbReference type="Proteomes" id="UP000245431">
    <property type="component" value="Chromosome PVE_r1"/>
</dbReference>
<evidence type="ECO:0000313" key="2">
    <source>
        <dbReference type="EMBL" id="SBW78991.1"/>
    </source>
</evidence>
<keyword evidence="1" id="KW-0472">Membrane</keyword>
<gene>
    <name evidence="2" type="ORF">PVE_R1G1103</name>
</gene>
<evidence type="ECO:0000313" key="3">
    <source>
        <dbReference type="Proteomes" id="UP000245431"/>
    </source>
</evidence>
<reference evidence="3" key="1">
    <citation type="submission" date="2016-07" db="EMBL/GenBank/DDBJ databases">
        <authorList>
            <person name="Florea S."/>
            <person name="Webb J.S."/>
            <person name="Jaromczyk J."/>
            <person name="Schardl C.L."/>
        </authorList>
    </citation>
    <scope>NUCLEOTIDE SEQUENCE [LARGE SCALE GENOMIC DNA]</scope>
    <source>
        <strain evidence="3">1YdBTEX2</strain>
    </source>
</reference>
<accession>A0A1D3JSQ5</accession>
<proteinExistence type="predicted"/>
<dbReference type="AlphaFoldDB" id="A0A1D3JSQ5"/>
<dbReference type="RefSeq" id="WP_152480489.1">
    <property type="nucleotide sequence ID" value="NZ_AOUH01000032.1"/>
</dbReference>